<keyword evidence="2" id="KW-1185">Reference proteome</keyword>
<dbReference type="EMBL" id="EU100883">
    <property type="protein sequence ID" value="ABU96943.1"/>
    <property type="molecule type" value="Genomic_DNA"/>
</dbReference>
<evidence type="ECO:0000313" key="2">
    <source>
        <dbReference type="Proteomes" id="UP000001132"/>
    </source>
</evidence>
<dbReference type="SUPFAM" id="SSF56300">
    <property type="entry name" value="Metallo-dependent phosphatases"/>
    <property type="match status" value="1"/>
</dbReference>
<dbReference type="RefSeq" id="YP_001467963.1">
    <property type="nucleotide sequence ID" value="NC_009803.1"/>
</dbReference>
<dbReference type="KEGG" id="vg:5600486"/>
<protein>
    <submittedName>
        <fullName evidence="1">Metal-dependent hydrolase</fullName>
    </submittedName>
</protein>
<dbReference type="InterPro" id="IPR029052">
    <property type="entry name" value="Metallo-depent_PP-like"/>
</dbReference>
<gene>
    <name evidence="1" type="ORF">P23p110</name>
</gene>
<reference evidence="1 2" key="1">
    <citation type="journal article" date="2008" name="J. Mol. Biol.">
        <title>Genome comparison and proteomic characterization of Thermus thermophilus bacteriophages P23-45 and P74-26: siphoviruses with triplex-forming sequences and the longest known tails.</title>
        <authorList>
            <person name="Minakhin L."/>
            <person name="Goel M."/>
            <person name="Berdygulova Z."/>
            <person name="Ramanculov E."/>
            <person name="Florens L."/>
            <person name="Glazko G."/>
            <person name="Karamychev V.N."/>
            <person name="Slesarev A.I."/>
            <person name="Kozyavkin S.A."/>
            <person name="Khromov I."/>
            <person name="Ackermann H.W."/>
            <person name="Washburn M."/>
            <person name="Mushegian A."/>
            <person name="Severinov K."/>
        </authorList>
    </citation>
    <scope>NUCLEOTIDE SEQUENCE</scope>
</reference>
<accession>A7XXE7</accession>
<organism evidence="1 2">
    <name type="scientific">Thermus virus P23-45</name>
    <name type="common">Thermus thermophilus phage P23-45</name>
    <dbReference type="NCBI Taxonomy" id="2914006"/>
    <lineage>
        <taxon>Viruses</taxon>
        <taxon>Duplodnaviria</taxon>
        <taxon>Heunggongvirae</taxon>
        <taxon>Uroviricota</taxon>
        <taxon>Caudoviricetes</taxon>
        <taxon>Oshimavirus</taxon>
        <taxon>Oshimavirus P2345</taxon>
    </lineage>
</organism>
<organismHost>
    <name type="scientific">Thermus thermophilus</name>
    <dbReference type="NCBI Taxonomy" id="274"/>
</organismHost>
<evidence type="ECO:0000313" key="1">
    <source>
        <dbReference type="EMBL" id="ABU96943.1"/>
    </source>
</evidence>
<name>A7XXE7_BP234</name>
<sequence>MIDLLEIAKTRQRYSRIQDTRGLSLTRKPPVYLVFTGDWHLGAPGTDYDLFRRDLEALVSLREKLGESLVLVGMGDYVDGYTTSSPKSEHDQVLSPWEQRLAAKQAFELIKPDLVLIGDHDFWLSGGEEGYNWLHDWAMETGTPYAEWGGELEVWTGSRVWRFLVRHRYKGSVNGLDHLRPHKALYTEAGPADGVVLAHFHTRTGVYRVSPIRRKEASYWAVQTGTYKLQDTYGRKVSAASAEYCVPAIKLTDKELKPYDSFLEVLDELD</sequence>
<dbReference type="GeneID" id="5600486"/>
<keyword evidence="1" id="KW-0378">Hydrolase</keyword>
<proteinExistence type="predicted"/>
<dbReference type="GO" id="GO:0016787">
    <property type="term" value="F:hydrolase activity"/>
    <property type="evidence" value="ECO:0007669"/>
    <property type="project" value="UniProtKB-KW"/>
</dbReference>
<dbReference type="Proteomes" id="UP000001132">
    <property type="component" value="Segment"/>
</dbReference>